<gene>
    <name evidence="2" type="ORF">NCTC12742_00116</name>
</gene>
<keyword evidence="3" id="KW-1185">Reference proteome</keyword>
<evidence type="ECO:0000313" key="3">
    <source>
        <dbReference type="Proteomes" id="UP000272771"/>
    </source>
</evidence>
<feature type="domain" description="Phage-Barnase-EndoU-ColicinE5/D-RelE like nuclease 3" evidence="1">
    <location>
        <begin position="2"/>
        <end position="84"/>
    </location>
</feature>
<dbReference type="EMBL" id="LR134533">
    <property type="protein sequence ID" value="VEJ49271.1"/>
    <property type="molecule type" value="Genomic_DNA"/>
</dbReference>
<dbReference type="AlphaFoldDB" id="A0A448VHM1"/>
<protein>
    <submittedName>
        <fullName evidence="2">Putative phage head morphogenesis protein</fullName>
    </submittedName>
</protein>
<organism evidence="2 3">
    <name type="scientific">Neisseria weaveri</name>
    <dbReference type="NCBI Taxonomy" id="28091"/>
    <lineage>
        <taxon>Bacteria</taxon>
        <taxon>Pseudomonadati</taxon>
        <taxon>Pseudomonadota</taxon>
        <taxon>Betaproteobacteria</taxon>
        <taxon>Neisseriales</taxon>
        <taxon>Neisseriaceae</taxon>
        <taxon>Neisseria</taxon>
    </lineage>
</organism>
<evidence type="ECO:0000259" key="1">
    <source>
        <dbReference type="Pfam" id="PF18812"/>
    </source>
</evidence>
<accession>A0A448VHM1</accession>
<name>A0A448VHM1_9NEIS</name>
<dbReference type="Proteomes" id="UP000272771">
    <property type="component" value="Chromosome"/>
</dbReference>
<sequence length="94" mass="11667">MLSDDSLVKQFDSRRGEDFGADKYEYLPDIIYEPTRIYRDDKKRKIYLTKQIKESWYFTVIKYLEKNNELYLESYRRTDEKKMNSTLKKYIRLK</sequence>
<proteinExistence type="predicted"/>
<dbReference type="Pfam" id="PF18812">
    <property type="entry name" value="PBECR3"/>
    <property type="match status" value="1"/>
</dbReference>
<reference evidence="2 3" key="1">
    <citation type="submission" date="2018-12" db="EMBL/GenBank/DDBJ databases">
        <authorList>
            <consortium name="Pathogen Informatics"/>
        </authorList>
    </citation>
    <scope>NUCLEOTIDE SEQUENCE [LARGE SCALE GENOMIC DNA]</scope>
    <source>
        <strain evidence="2 3">NCTC12742</strain>
    </source>
</reference>
<dbReference type="KEGG" id="nwe:SAMEA3174300_0773"/>
<dbReference type="RefSeq" id="WP_004284620.1">
    <property type="nucleotide sequence ID" value="NZ_CAUJRG010000003.1"/>
</dbReference>
<evidence type="ECO:0000313" key="2">
    <source>
        <dbReference type="EMBL" id="VEJ49271.1"/>
    </source>
</evidence>
<dbReference type="InterPro" id="IPR041301">
    <property type="entry name" value="PBECR3"/>
</dbReference>